<dbReference type="OrthoDB" id="7056813at2"/>
<dbReference type="RefSeq" id="WP_106607634.1">
    <property type="nucleotide sequence ID" value="NZ_PYGJ01000003.1"/>
</dbReference>
<dbReference type="InterPro" id="IPR025996">
    <property type="entry name" value="MT1864/Rv1816-like_C"/>
</dbReference>
<evidence type="ECO:0000259" key="5">
    <source>
        <dbReference type="PROSITE" id="PS50977"/>
    </source>
</evidence>
<dbReference type="InterPro" id="IPR009057">
    <property type="entry name" value="Homeodomain-like_sf"/>
</dbReference>
<dbReference type="SUPFAM" id="SSF46689">
    <property type="entry name" value="Homeodomain-like"/>
    <property type="match status" value="1"/>
</dbReference>
<dbReference type="PANTHER" id="PTHR30055">
    <property type="entry name" value="HTH-TYPE TRANSCRIPTIONAL REGULATOR RUTR"/>
    <property type="match status" value="1"/>
</dbReference>
<proteinExistence type="predicted"/>
<dbReference type="SUPFAM" id="SSF48498">
    <property type="entry name" value="Tetracyclin repressor-like, C-terminal domain"/>
    <property type="match status" value="1"/>
</dbReference>
<dbReference type="AlphaFoldDB" id="A0A2P8FF95"/>
<evidence type="ECO:0000256" key="2">
    <source>
        <dbReference type="ARBA" id="ARBA00023125"/>
    </source>
</evidence>
<dbReference type="Pfam" id="PF13305">
    <property type="entry name" value="TetR_C_33"/>
    <property type="match status" value="1"/>
</dbReference>
<organism evidence="6 7">
    <name type="scientific">Shimia abyssi</name>
    <dbReference type="NCBI Taxonomy" id="1662395"/>
    <lineage>
        <taxon>Bacteria</taxon>
        <taxon>Pseudomonadati</taxon>
        <taxon>Pseudomonadota</taxon>
        <taxon>Alphaproteobacteria</taxon>
        <taxon>Rhodobacterales</taxon>
        <taxon>Roseobacteraceae</taxon>
    </lineage>
</organism>
<feature type="domain" description="HTH tetR-type" evidence="5">
    <location>
        <begin position="13"/>
        <end position="73"/>
    </location>
</feature>
<keyword evidence="3" id="KW-0804">Transcription</keyword>
<gene>
    <name evidence="6" type="ORF">CLV88_10332</name>
</gene>
<reference evidence="6 7" key="1">
    <citation type="submission" date="2018-03" db="EMBL/GenBank/DDBJ databases">
        <title>Genomic Encyclopedia of Archaeal and Bacterial Type Strains, Phase II (KMG-II): from individual species to whole genera.</title>
        <authorList>
            <person name="Goeker M."/>
        </authorList>
    </citation>
    <scope>NUCLEOTIDE SEQUENCE [LARGE SCALE GENOMIC DNA]</scope>
    <source>
        <strain evidence="6 7">DSM 100673</strain>
    </source>
</reference>
<evidence type="ECO:0000256" key="3">
    <source>
        <dbReference type="ARBA" id="ARBA00023163"/>
    </source>
</evidence>
<keyword evidence="1" id="KW-0805">Transcription regulation</keyword>
<dbReference type="InterPro" id="IPR001647">
    <property type="entry name" value="HTH_TetR"/>
</dbReference>
<evidence type="ECO:0000313" key="7">
    <source>
        <dbReference type="Proteomes" id="UP000240418"/>
    </source>
</evidence>
<dbReference type="Pfam" id="PF00440">
    <property type="entry name" value="TetR_N"/>
    <property type="match status" value="1"/>
</dbReference>
<comment type="caution">
    <text evidence="6">The sequence shown here is derived from an EMBL/GenBank/DDBJ whole genome shotgun (WGS) entry which is preliminary data.</text>
</comment>
<evidence type="ECO:0000256" key="1">
    <source>
        <dbReference type="ARBA" id="ARBA00023015"/>
    </source>
</evidence>
<dbReference type="InterPro" id="IPR050109">
    <property type="entry name" value="HTH-type_TetR-like_transc_reg"/>
</dbReference>
<dbReference type="GO" id="GO:0003700">
    <property type="term" value="F:DNA-binding transcription factor activity"/>
    <property type="evidence" value="ECO:0007669"/>
    <property type="project" value="TreeGrafter"/>
</dbReference>
<dbReference type="InterPro" id="IPR036271">
    <property type="entry name" value="Tet_transcr_reg_TetR-rel_C_sf"/>
</dbReference>
<dbReference type="EMBL" id="PYGJ01000003">
    <property type="protein sequence ID" value="PSL20391.1"/>
    <property type="molecule type" value="Genomic_DNA"/>
</dbReference>
<evidence type="ECO:0000256" key="4">
    <source>
        <dbReference type="PROSITE-ProRule" id="PRU00335"/>
    </source>
</evidence>
<dbReference type="PANTHER" id="PTHR30055:SF220">
    <property type="entry name" value="TETR-FAMILY REGULATORY PROTEIN"/>
    <property type="match status" value="1"/>
</dbReference>
<dbReference type="Gene3D" id="1.10.357.10">
    <property type="entry name" value="Tetracycline Repressor, domain 2"/>
    <property type="match status" value="1"/>
</dbReference>
<dbReference type="PROSITE" id="PS50977">
    <property type="entry name" value="HTH_TETR_2"/>
    <property type="match status" value="1"/>
</dbReference>
<evidence type="ECO:0000313" key="6">
    <source>
        <dbReference type="EMBL" id="PSL20391.1"/>
    </source>
</evidence>
<dbReference type="Proteomes" id="UP000240418">
    <property type="component" value="Unassembled WGS sequence"/>
</dbReference>
<dbReference type="GO" id="GO:0000976">
    <property type="term" value="F:transcription cis-regulatory region binding"/>
    <property type="evidence" value="ECO:0007669"/>
    <property type="project" value="TreeGrafter"/>
</dbReference>
<keyword evidence="2 4" id="KW-0238">DNA-binding</keyword>
<feature type="DNA-binding region" description="H-T-H motif" evidence="4">
    <location>
        <begin position="36"/>
        <end position="55"/>
    </location>
</feature>
<name>A0A2P8FF95_9RHOB</name>
<keyword evidence="7" id="KW-1185">Reference proteome</keyword>
<protein>
    <submittedName>
        <fullName evidence="6">TetR family transcriptional regulator</fullName>
    </submittedName>
</protein>
<accession>A0A2P8FF95</accession>
<sequence length="203" mass="22056">MTQTPTKPAHHHGDLRNALIKAGISLLDEGGIAALTLRKCAARAGVSHAAPAHHFDGLAGLKSAVAQEAFRLFSRHMMDAANAEGPSPRDRLRGICRGYVQFGLTHRALLETMFGLDAESLLRERIDPGDSDAYQILRDTCAPFVPPDTQKEVIEFQVWSLVHGYTMLFVSGRLGCLHPKNLGDGPFDQVMALLDRIGDTSSS</sequence>